<evidence type="ECO:0000259" key="6">
    <source>
        <dbReference type="PROSITE" id="PS51294"/>
    </source>
</evidence>
<dbReference type="STRING" id="135208.A0A4Z0AAR0"/>
<dbReference type="InterPro" id="IPR017930">
    <property type="entry name" value="Myb_dom"/>
</dbReference>
<feature type="region of interest" description="Disordered" evidence="4">
    <location>
        <begin position="617"/>
        <end position="676"/>
    </location>
</feature>
<comment type="subcellular location">
    <subcellularLocation>
        <location evidence="1">Nucleus</location>
    </subcellularLocation>
</comment>
<feature type="region of interest" description="Disordered" evidence="4">
    <location>
        <begin position="261"/>
        <end position="302"/>
    </location>
</feature>
<feature type="compositionally biased region" description="Basic and acidic residues" evidence="4">
    <location>
        <begin position="46"/>
        <end position="64"/>
    </location>
</feature>
<evidence type="ECO:0000256" key="2">
    <source>
        <dbReference type="ARBA" id="ARBA00023125"/>
    </source>
</evidence>
<feature type="compositionally biased region" description="Low complexity" evidence="4">
    <location>
        <begin position="179"/>
        <end position="190"/>
    </location>
</feature>
<dbReference type="SUPFAM" id="SSF46689">
    <property type="entry name" value="Homeodomain-like"/>
    <property type="match status" value="2"/>
</dbReference>
<evidence type="ECO:0000256" key="1">
    <source>
        <dbReference type="ARBA" id="ARBA00004123"/>
    </source>
</evidence>
<evidence type="ECO:0000256" key="4">
    <source>
        <dbReference type="SAM" id="MobiDB-lite"/>
    </source>
</evidence>
<dbReference type="SMART" id="SM00717">
    <property type="entry name" value="SANT"/>
    <property type="match status" value="4"/>
</dbReference>
<keyword evidence="8" id="KW-1185">Reference proteome</keyword>
<sequence length="676" mass="74571">MATLATQNSLPSDIQLALQHAVGQANGAYTNLEEQGSKKKKSKKRAREEDGSGERGEELDEHAQEKKKRKKDKKKARAEHNVDPDASVASVDDTPAHAPPETERPKKKKSKKDKGKQREADDVPAADDTGSTADSQAQSAAFINAVVSAASATAGLSGEHAYGQPDFSMYPSQSPPYMPLGFPGPSGYPYGQPPLTHPPQHPPVSFPGAVNHLPPELLYGSNDDVARALQDLDLTKIAGVLKTIGEAAAAANIPYSGLPSMVPPPPPSAPNAHHAGQPSNGHPASASLPRKQPRLPPPARRITNIHLPAPDASENSEHAHMLATRWMSAGKLAELAKTEGLKYKKGKFSTIEEQQVINALETYRAQHGLAEDQLQELIFAKDTQAKNMFWSEITSAVHLRPIIAVYHYVRRRYHPMQARGKWMPTEDDNLVQAVAELGQQWEKVSSRVGRRAGDCRDRWRNHLEHRAANVSGPWTKQEEDMLTQIVTEMTIDQGKDMDSDVFWGVVSQRMGNTRGRQQCRIKWTDSLSKLFKNQGLKPRWSPQDGFILVHKVESLHVRDDSEIDWKTLPDQNWNLWSPHTLQRRWLTMKRSIKGHEEMSHEEIMDILLVKKAHLPPQSTRRKQKIVSAEAVEDSDEDLGDAAPATRVVAEPGTADAGSQNNDSSSDSASSSSSDDD</sequence>
<feature type="compositionally biased region" description="Low complexity" evidence="4">
    <location>
        <begin position="662"/>
        <end position="676"/>
    </location>
</feature>
<feature type="compositionally biased region" description="Pro residues" evidence="4">
    <location>
        <begin position="191"/>
        <end position="203"/>
    </location>
</feature>
<keyword evidence="2" id="KW-0238">DNA-binding</keyword>
<dbReference type="GO" id="GO:0000976">
    <property type="term" value="F:transcription cis-regulatory region binding"/>
    <property type="evidence" value="ECO:0007669"/>
    <property type="project" value="TreeGrafter"/>
</dbReference>
<feature type="region of interest" description="Disordered" evidence="4">
    <location>
        <begin position="27"/>
        <end position="134"/>
    </location>
</feature>
<feature type="compositionally biased region" description="Basic residues" evidence="4">
    <location>
        <begin position="65"/>
        <end position="77"/>
    </location>
</feature>
<feature type="compositionally biased region" description="Low complexity" evidence="4">
    <location>
        <begin position="84"/>
        <end position="93"/>
    </location>
</feature>
<feature type="domain" description="HTH myb-type" evidence="6">
    <location>
        <begin position="414"/>
        <end position="467"/>
    </location>
</feature>
<dbReference type="InterPro" id="IPR051651">
    <property type="entry name" value="DMTF1_DNA-bind_reg"/>
</dbReference>
<dbReference type="InterPro" id="IPR001005">
    <property type="entry name" value="SANT/Myb"/>
</dbReference>
<dbReference type="PROSITE" id="PS50090">
    <property type="entry name" value="MYB_LIKE"/>
    <property type="match status" value="2"/>
</dbReference>
<dbReference type="EMBL" id="SFCI01000056">
    <property type="protein sequence ID" value="TFY83059.1"/>
    <property type="molecule type" value="Genomic_DNA"/>
</dbReference>
<dbReference type="Pfam" id="PF00249">
    <property type="entry name" value="Myb_DNA-binding"/>
    <property type="match status" value="1"/>
</dbReference>
<feature type="domain" description="Myb-like" evidence="5">
    <location>
        <begin position="414"/>
        <end position="463"/>
    </location>
</feature>
<dbReference type="OrthoDB" id="39591at2759"/>
<feature type="region of interest" description="Disordered" evidence="4">
    <location>
        <begin position="178"/>
        <end position="203"/>
    </location>
</feature>
<evidence type="ECO:0000256" key="3">
    <source>
        <dbReference type="ARBA" id="ARBA00023242"/>
    </source>
</evidence>
<protein>
    <recommendedName>
        <fullName evidence="9">Myb-like domain-containing protein</fullName>
    </recommendedName>
</protein>
<accession>A0A4Z0AAR0</accession>
<dbReference type="PANTHER" id="PTHR46380">
    <property type="entry name" value="CYCLIN-D-BINDING MYB-LIKE TRANSCRIPTION FACTOR 1"/>
    <property type="match status" value="1"/>
</dbReference>
<dbReference type="Gene3D" id="1.10.10.60">
    <property type="entry name" value="Homeodomain-like"/>
    <property type="match status" value="2"/>
</dbReference>
<keyword evidence="3" id="KW-0539">Nucleus</keyword>
<evidence type="ECO:0000313" key="8">
    <source>
        <dbReference type="Proteomes" id="UP000298061"/>
    </source>
</evidence>
<reference evidence="7 8" key="1">
    <citation type="submission" date="2019-02" db="EMBL/GenBank/DDBJ databases">
        <title>Genome sequencing of the rare red list fungi Hericium alpestre (H. flagellum).</title>
        <authorList>
            <person name="Buettner E."/>
            <person name="Kellner H."/>
        </authorList>
    </citation>
    <scope>NUCLEOTIDE SEQUENCE [LARGE SCALE GENOMIC DNA]</scope>
    <source>
        <strain evidence="7 8">DSM 108284</strain>
    </source>
</reference>
<evidence type="ECO:0000259" key="5">
    <source>
        <dbReference type="PROSITE" id="PS50090"/>
    </source>
</evidence>
<dbReference type="CDD" id="cd00167">
    <property type="entry name" value="SANT"/>
    <property type="match status" value="2"/>
</dbReference>
<gene>
    <name evidence="7" type="ORF">EWM64_g953</name>
</gene>
<organism evidence="7 8">
    <name type="scientific">Hericium alpestre</name>
    <dbReference type="NCBI Taxonomy" id="135208"/>
    <lineage>
        <taxon>Eukaryota</taxon>
        <taxon>Fungi</taxon>
        <taxon>Dikarya</taxon>
        <taxon>Basidiomycota</taxon>
        <taxon>Agaricomycotina</taxon>
        <taxon>Agaricomycetes</taxon>
        <taxon>Russulales</taxon>
        <taxon>Hericiaceae</taxon>
        <taxon>Hericium</taxon>
    </lineage>
</organism>
<dbReference type="Proteomes" id="UP000298061">
    <property type="component" value="Unassembled WGS sequence"/>
</dbReference>
<evidence type="ECO:0008006" key="9">
    <source>
        <dbReference type="Google" id="ProtNLM"/>
    </source>
</evidence>
<dbReference type="AlphaFoldDB" id="A0A4Z0AAR0"/>
<feature type="domain" description="Myb-like" evidence="5">
    <location>
        <begin position="466"/>
        <end position="527"/>
    </location>
</feature>
<comment type="caution">
    <text evidence="7">The sequence shown here is derived from an EMBL/GenBank/DDBJ whole genome shotgun (WGS) entry which is preliminary data.</text>
</comment>
<feature type="compositionally biased region" description="Acidic residues" evidence="4">
    <location>
        <begin position="630"/>
        <end position="639"/>
    </location>
</feature>
<evidence type="ECO:0000313" key="7">
    <source>
        <dbReference type="EMBL" id="TFY83059.1"/>
    </source>
</evidence>
<name>A0A4Z0AAR0_9AGAM</name>
<dbReference type="PANTHER" id="PTHR46380:SF2">
    <property type="entry name" value="CYCLIN-D-BINDING MYB-LIKE TRANSCRIPTION FACTOR 1"/>
    <property type="match status" value="1"/>
</dbReference>
<dbReference type="GO" id="GO:0005634">
    <property type="term" value="C:nucleus"/>
    <property type="evidence" value="ECO:0007669"/>
    <property type="project" value="UniProtKB-SubCell"/>
</dbReference>
<proteinExistence type="predicted"/>
<dbReference type="InterPro" id="IPR009057">
    <property type="entry name" value="Homeodomain-like_sf"/>
</dbReference>
<dbReference type="GO" id="GO:0003700">
    <property type="term" value="F:DNA-binding transcription factor activity"/>
    <property type="evidence" value="ECO:0007669"/>
    <property type="project" value="TreeGrafter"/>
</dbReference>
<feature type="compositionally biased region" description="Basic residues" evidence="4">
    <location>
        <begin position="105"/>
        <end position="115"/>
    </location>
</feature>
<dbReference type="PROSITE" id="PS51294">
    <property type="entry name" value="HTH_MYB"/>
    <property type="match status" value="1"/>
</dbReference>